<dbReference type="AlphaFoldDB" id="A0A8J6IXB6"/>
<feature type="signal peptide" evidence="1">
    <location>
        <begin position="1"/>
        <end position="20"/>
    </location>
</feature>
<sequence length="234" mass="27290">MLRNKLLATLLLSLPLCAVANPLCTYVASYKAYRRGSELGHASQQLIKLDNEKYKLIYQSHASIFIFSDHRKETSLFDVNDNQYIPLHYQYERTGTGSDHELNLTFDATNKQLVFAHKPVQPWENEQDNQLYLFQIKDALRAGKTDFVVDLISYKGNKEQYHFQVEKTEKLKLPYGQLEAIKIARIRENSSRETYFWFAPSLDMLMVRLQQIKDGDEQADIRLQSVEFNQSCQP</sequence>
<dbReference type="Proteomes" id="UP000601768">
    <property type="component" value="Unassembled WGS sequence"/>
</dbReference>
<comment type="caution">
    <text evidence="2">The sequence shown here is derived from an EMBL/GenBank/DDBJ whole genome shotgun (WGS) entry which is preliminary data.</text>
</comment>
<reference evidence="2" key="1">
    <citation type="journal article" date="2018" name="Int. J. Syst. Evol. Microbiol.">
        <title>Neptunicella marina gen. nov., sp. nov., isolated from surface seawater.</title>
        <authorList>
            <person name="Liu X."/>
            <person name="Lai Q."/>
            <person name="Du Y."/>
            <person name="Zhang X."/>
            <person name="Liu Z."/>
            <person name="Sun F."/>
            <person name="Shao Z."/>
        </authorList>
    </citation>
    <scope>NUCLEOTIDE SEQUENCE</scope>
    <source>
        <strain evidence="2">S27-2</strain>
    </source>
</reference>
<keyword evidence="1" id="KW-0732">Signal</keyword>
<dbReference type="Pfam" id="PF11306">
    <property type="entry name" value="DUF3108"/>
    <property type="match status" value="1"/>
</dbReference>
<organism evidence="2 3">
    <name type="scientific">Neptunicella marina</name>
    <dbReference type="NCBI Taxonomy" id="2125989"/>
    <lineage>
        <taxon>Bacteria</taxon>
        <taxon>Pseudomonadati</taxon>
        <taxon>Pseudomonadota</taxon>
        <taxon>Gammaproteobacteria</taxon>
        <taxon>Alteromonadales</taxon>
        <taxon>Alteromonadaceae</taxon>
        <taxon>Neptunicella</taxon>
    </lineage>
</organism>
<evidence type="ECO:0000313" key="2">
    <source>
        <dbReference type="EMBL" id="MBC3767342.1"/>
    </source>
</evidence>
<dbReference type="InterPro" id="IPR021457">
    <property type="entry name" value="DUF3108"/>
</dbReference>
<dbReference type="RefSeq" id="WP_186507861.1">
    <property type="nucleotide sequence ID" value="NZ_JACNEP010000016.1"/>
</dbReference>
<accession>A0A8J6IXB6</accession>
<dbReference type="EMBL" id="JACNEP010000016">
    <property type="protein sequence ID" value="MBC3767342.1"/>
    <property type="molecule type" value="Genomic_DNA"/>
</dbReference>
<reference evidence="2" key="2">
    <citation type="submission" date="2020-08" db="EMBL/GenBank/DDBJ databases">
        <authorList>
            <person name="Lai Q."/>
        </authorList>
    </citation>
    <scope>NUCLEOTIDE SEQUENCE</scope>
    <source>
        <strain evidence="2">S27-2</strain>
    </source>
</reference>
<gene>
    <name evidence="2" type="ORF">H8B19_15805</name>
</gene>
<keyword evidence="3" id="KW-1185">Reference proteome</keyword>
<protein>
    <submittedName>
        <fullName evidence="2">DUF3108 domain-containing protein</fullName>
    </submittedName>
</protein>
<feature type="chain" id="PRO_5035264638" evidence="1">
    <location>
        <begin position="21"/>
        <end position="234"/>
    </location>
</feature>
<name>A0A8J6IXB6_9ALTE</name>
<evidence type="ECO:0000313" key="3">
    <source>
        <dbReference type="Proteomes" id="UP000601768"/>
    </source>
</evidence>
<evidence type="ECO:0000256" key="1">
    <source>
        <dbReference type="SAM" id="SignalP"/>
    </source>
</evidence>
<proteinExistence type="predicted"/>